<keyword evidence="2" id="KW-0732">Signal</keyword>
<feature type="compositionally biased region" description="Basic residues" evidence="1">
    <location>
        <begin position="154"/>
        <end position="163"/>
    </location>
</feature>
<gene>
    <name evidence="3" type="ORF">PGT21_016376</name>
</gene>
<evidence type="ECO:0000256" key="2">
    <source>
        <dbReference type="SAM" id="SignalP"/>
    </source>
</evidence>
<feature type="chain" id="PRO_5022680094" evidence="2">
    <location>
        <begin position="19"/>
        <end position="350"/>
    </location>
</feature>
<evidence type="ECO:0000256" key="1">
    <source>
        <dbReference type="SAM" id="MobiDB-lite"/>
    </source>
</evidence>
<protein>
    <submittedName>
        <fullName evidence="3">Uncharacterized protein</fullName>
    </submittedName>
</protein>
<name>A0A5B0QAE9_PUCGR</name>
<dbReference type="AlphaFoldDB" id="A0A5B0QAE9"/>
<feature type="signal peptide" evidence="2">
    <location>
        <begin position="1"/>
        <end position="18"/>
    </location>
</feature>
<keyword evidence="4" id="KW-1185">Reference proteome</keyword>
<proteinExistence type="predicted"/>
<dbReference type="OrthoDB" id="2510548at2759"/>
<organism evidence="3 4">
    <name type="scientific">Puccinia graminis f. sp. tritici</name>
    <dbReference type="NCBI Taxonomy" id="56615"/>
    <lineage>
        <taxon>Eukaryota</taxon>
        <taxon>Fungi</taxon>
        <taxon>Dikarya</taxon>
        <taxon>Basidiomycota</taxon>
        <taxon>Pucciniomycotina</taxon>
        <taxon>Pucciniomycetes</taxon>
        <taxon>Pucciniales</taxon>
        <taxon>Pucciniaceae</taxon>
        <taxon>Puccinia</taxon>
    </lineage>
</organism>
<reference evidence="3 4" key="1">
    <citation type="submission" date="2019-05" db="EMBL/GenBank/DDBJ databases">
        <title>Emergence of the Ug99 lineage of the wheat stem rust pathogen through somatic hybridization.</title>
        <authorList>
            <person name="Li F."/>
            <person name="Upadhyaya N.M."/>
            <person name="Sperschneider J."/>
            <person name="Matny O."/>
            <person name="Nguyen-Phuc H."/>
            <person name="Mago R."/>
            <person name="Raley C."/>
            <person name="Miller M.E."/>
            <person name="Silverstein K.A.T."/>
            <person name="Henningsen E."/>
            <person name="Hirsch C.D."/>
            <person name="Visser B."/>
            <person name="Pretorius Z.A."/>
            <person name="Steffenson B.J."/>
            <person name="Schwessinger B."/>
            <person name="Dodds P.N."/>
            <person name="Figueroa M."/>
        </authorList>
    </citation>
    <scope>NUCLEOTIDE SEQUENCE [LARGE SCALE GENOMIC DNA]</scope>
    <source>
        <strain evidence="3">21-0</strain>
    </source>
</reference>
<dbReference type="Proteomes" id="UP000324748">
    <property type="component" value="Unassembled WGS sequence"/>
</dbReference>
<feature type="region of interest" description="Disordered" evidence="1">
    <location>
        <begin position="67"/>
        <end position="176"/>
    </location>
</feature>
<comment type="caution">
    <text evidence="3">The sequence shown here is derived from an EMBL/GenBank/DDBJ whole genome shotgun (WGS) entry which is preliminary data.</text>
</comment>
<accession>A0A5B0QAE9</accession>
<feature type="compositionally biased region" description="Basic residues" evidence="1">
    <location>
        <begin position="67"/>
        <end position="81"/>
    </location>
</feature>
<sequence length="350" mass="36645">MKLSLHLLFVACYVVVFAASLPVPTRHSGVKASLKSFGRPYRTHQMYTSMMKIKPNGTKLSKIGKFRSHSASNNHKKKTHVIKASGKGPKRSRATKPAKGSAKGAKASKGAKTAKASKTAKGTKNVKASKGVKPGKAPKTAKNSKNVKAFKIGKASKTKKGSKSAKSANSAKKVRATKIKHWNSRKDSIFQSIHFKGPYKSLGRKPVPKVITPKIAAMRRRLAIRHFARLAKRGPLDSPLATLFGTASSTAGSLPVVGIPLTSLLSSLPTNSLASPGAVTGLLSTLTSVGQNAPFAELLKMSPISSILKGNPLDNVKSTLSGLFIGIPVLGGPLTGLFGAVTGAASSLSI</sequence>
<evidence type="ECO:0000313" key="4">
    <source>
        <dbReference type="Proteomes" id="UP000324748"/>
    </source>
</evidence>
<dbReference type="EMBL" id="VSWC01000027">
    <property type="protein sequence ID" value="KAA1110266.1"/>
    <property type="molecule type" value="Genomic_DNA"/>
</dbReference>
<evidence type="ECO:0000313" key="3">
    <source>
        <dbReference type="EMBL" id="KAA1110266.1"/>
    </source>
</evidence>
<feature type="compositionally biased region" description="Low complexity" evidence="1">
    <location>
        <begin position="97"/>
        <end position="123"/>
    </location>
</feature>